<gene>
    <name evidence="4" type="ORF">RNC47_31580</name>
</gene>
<sequence length="218" mass="23570">MPAITTTATATALRRRPARVACLAAASAAVAVSLTLPAHASERPAEATASTQEVTQQVNESTTRTAVEKATDNGDKQADKQAEDPGRGAEFDDDGKLIPIAHDEQPDPVPASREEIDKWIKEALKVMDENDIPGSYDGIYSNLMRESSGDPYTINMWDTNAHKNIPSKGLLQVIDPTFEQYHVDGTKKDIYDPVANIVAACNYAADKYGSMDNVNSAY</sequence>
<evidence type="ECO:0000313" key="4">
    <source>
        <dbReference type="EMBL" id="MDT0322865.1"/>
    </source>
</evidence>
<name>A0ABU2LZ98_9ACTN</name>
<evidence type="ECO:0000256" key="2">
    <source>
        <dbReference type="SAM" id="SignalP"/>
    </source>
</evidence>
<feature type="compositionally biased region" description="Basic and acidic residues" evidence="1">
    <location>
        <begin position="66"/>
        <end position="105"/>
    </location>
</feature>
<reference evidence="5" key="1">
    <citation type="submission" date="2023-07" db="EMBL/GenBank/DDBJ databases">
        <title>30 novel species of actinomycetes from the DSMZ collection.</title>
        <authorList>
            <person name="Nouioui I."/>
        </authorList>
    </citation>
    <scope>NUCLEOTIDE SEQUENCE [LARGE SCALE GENOMIC DNA]</scope>
    <source>
        <strain evidence="5">DSM 44918</strain>
    </source>
</reference>
<evidence type="ECO:0000256" key="1">
    <source>
        <dbReference type="SAM" id="MobiDB-lite"/>
    </source>
</evidence>
<feature type="chain" id="PRO_5046748923" evidence="2">
    <location>
        <begin position="41"/>
        <end position="218"/>
    </location>
</feature>
<feature type="compositionally biased region" description="Polar residues" evidence="1">
    <location>
        <begin position="48"/>
        <end position="65"/>
    </location>
</feature>
<keyword evidence="5" id="KW-1185">Reference proteome</keyword>
<evidence type="ECO:0000259" key="3">
    <source>
        <dbReference type="Pfam" id="PF01464"/>
    </source>
</evidence>
<evidence type="ECO:0000313" key="5">
    <source>
        <dbReference type="Proteomes" id="UP001183420"/>
    </source>
</evidence>
<dbReference type="Pfam" id="PF01464">
    <property type="entry name" value="SLT"/>
    <property type="match status" value="1"/>
</dbReference>
<feature type="region of interest" description="Disordered" evidence="1">
    <location>
        <begin position="42"/>
        <end position="111"/>
    </location>
</feature>
<dbReference type="EMBL" id="JAVREM010000076">
    <property type="protein sequence ID" value="MDT0322865.1"/>
    <property type="molecule type" value="Genomic_DNA"/>
</dbReference>
<feature type="domain" description="Transglycosylase SLT" evidence="3">
    <location>
        <begin position="144"/>
        <end position="215"/>
    </location>
</feature>
<organism evidence="4 5">
    <name type="scientific">Streptomyces millisiae</name>
    <dbReference type="NCBI Taxonomy" id="3075542"/>
    <lineage>
        <taxon>Bacteria</taxon>
        <taxon>Bacillati</taxon>
        <taxon>Actinomycetota</taxon>
        <taxon>Actinomycetes</taxon>
        <taxon>Kitasatosporales</taxon>
        <taxon>Streptomycetaceae</taxon>
        <taxon>Streptomyces</taxon>
    </lineage>
</organism>
<dbReference type="RefSeq" id="WP_311603736.1">
    <property type="nucleotide sequence ID" value="NZ_JAVREM010000076.1"/>
</dbReference>
<accession>A0ABU2LZ98</accession>
<feature type="signal peptide" evidence="2">
    <location>
        <begin position="1"/>
        <end position="40"/>
    </location>
</feature>
<proteinExistence type="predicted"/>
<protein>
    <submittedName>
        <fullName evidence="4">Transglycosylase SLT domain-containing protein</fullName>
    </submittedName>
</protein>
<dbReference type="Gene3D" id="1.10.530.10">
    <property type="match status" value="1"/>
</dbReference>
<keyword evidence="2" id="KW-0732">Signal</keyword>
<dbReference type="InterPro" id="IPR023346">
    <property type="entry name" value="Lysozyme-like_dom_sf"/>
</dbReference>
<dbReference type="Proteomes" id="UP001183420">
    <property type="component" value="Unassembled WGS sequence"/>
</dbReference>
<dbReference type="SUPFAM" id="SSF53955">
    <property type="entry name" value="Lysozyme-like"/>
    <property type="match status" value="1"/>
</dbReference>
<comment type="caution">
    <text evidence="4">The sequence shown here is derived from an EMBL/GenBank/DDBJ whole genome shotgun (WGS) entry which is preliminary data.</text>
</comment>
<dbReference type="InterPro" id="IPR008258">
    <property type="entry name" value="Transglycosylase_SLT_dom_1"/>
</dbReference>